<organism evidence="1">
    <name type="scientific">Arundo donax</name>
    <name type="common">Giant reed</name>
    <name type="synonym">Donax arundinaceus</name>
    <dbReference type="NCBI Taxonomy" id="35708"/>
    <lineage>
        <taxon>Eukaryota</taxon>
        <taxon>Viridiplantae</taxon>
        <taxon>Streptophyta</taxon>
        <taxon>Embryophyta</taxon>
        <taxon>Tracheophyta</taxon>
        <taxon>Spermatophyta</taxon>
        <taxon>Magnoliopsida</taxon>
        <taxon>Liliopsida</taxon>
        <taxon>Poales</taxon>
        <taxon>Poaceae</taxon>
        <taxon>PACMAD clade</taxon>
        <taxon>Arundinoideae</taxon>
        <taxon>Arundineae</taxon>
        <taxon>Arundo</taxon>
    </lineage>
</organism>
<dbReference type="EMBL" id="GBRH01213681">
    <property type="protein sequence ID" value="JAD84214.1"/>
    <property type="molecule type" value="Transcribed_RNA"/>
</dbReference>
<sequence length="73" mass="8440">MKSSYKFLCLLESLQYMTCSCFFGNCFSTSRFNRRSINGRRTLCNRSITSLLTLSWPSTIPEIGLQNQSLNSW</sequence>
<protein>
    <submittedName>
        <fullName evidence="1">Similar to PIE1 (PHOTOPERIOD-INDEPENDENT EARLY FLOWERING 1)</fullName>
    </submittedName>
</protein>
<dbReference type="AlphaFoldDB" id="A0A0A9D6K8"/>
<name>A0A0A9D6K8_ARUDO</name>
<accession>A0A0A9D6K8</accession>
<reference evidence="1" key="2">
    <citation type="journal article" date="2015" name="Data Brief">
        <title>Shoot transcriptome of the giant reed, Arundo donax.</title>
        <authorList>
            <person name="Barrero R.A."/>
            <person name="Guerrero F.D."/>
            <person name="Moolhuijzen P."/>
            <person name="Goolsby J.A."/>
            <person name="Tidwell J."/>
            <person name="Bellgard S.E."/>
            <person name="Bellgard M.I."/>
        </authorList>
    </citation>
    <scope>NUCLEOTIDE SEQUENCE</scope>
    <source>
        <tissue evidence="1">Shoot tissue taken approximately 20 cm above the soil surface</tissue>
    </source>
</reference>
<evidence type="ECO:0000313" key="1">
    <source>
        <dbReference type="EMBL" id="JAD84214.1"/>
    </source>
</evidence>
<proteinExistence type="predicted"/>
<reference evidence="1" key="1">
    <citation type="submission" date="2014-09" db="EMBL/GenBank/DDBJ databases">
        <authorList>
            <person name="Magalhaes I.L.F."/>
            <person name="Oliveira U."/>
            <person name="Santos F.R."/>
            <person name="Vidigal T.H.D.A."/>
            <person name="Brescovit A.D."/>
            <person name="Santos A.J."/>
        </authorList>
    </citation>
    <scope>NUCLEOTIDE SEQUENCE</scope>
    <source>
        <tissue evidence="1">Shoot tissue taken approximately 20 cm above the soil surface</tissue>
    </source>
</reference>